<keyword evidence="7" id="KW-0378">Hydrolase</keyword>
<keyword evidence="5 12" id="KW-0812">Transmembrane</keyword>
<evidence type="ECO:0000256" key="3">
    <source>
        <dbReference type="ARBA" id="ARBA00007931"/>
    </source>
</evidence>
<dbReference type="GO" id="GO:0008237">
    <property type="term" value="F:metallopeptidase activity"/>
    <property type="evidence" value="ECO:0007669"/>
    <property type="project" value="UniProtKB-KW"/>
</dbReference>
<feature type="transmembrane region" description="Helical" evidence="12">
    <location>
        <begin position="82"/>
        <end position="103"/>
    </location>
</feature>
<evidence type="ECO:0000256" key="2">
    <source>
        <dbReference type="ARBA" id="ARBA00004141"/>
    </source>
</evidence>
<evidence type="ECO:0000256" key="1">
    <source>
        <dbReference type="ARBA" id="ARBA00001947"/>
    </source>
</evidence>
<keyword evidence="10" id="KW-0482">Metalloprotease</keyword>
<dbReference type="PANTHER" id="PTHR39188:SF3">
    <property type="entry name" value="STAGE IV SPORULATION PROTEIN FB"/>
    <property type="match status" value="1"/>
</dbReference>
<dbReference type="GO" id="GO:0006508">
    <property type="term" value="P:proteolysis"/>
    <property type="evidence" value="ECO:0007669"/>
    <property type="project" value="UniProtKB-KW"/>
</dbReference>
<dbReference type="GO" id="GO:0016020">
    <property type="term" value="C:membrane"/>
    <property type="evidence" value="ECO:0007669"/>
    <property type="project" value="UniProtKB-SubCell"/>
</dbReference>
<evidence type="ECO:0000256" key="5">
    <source>
        <dbReference type="ARBA" id="ARBA00022692"/>
    </source>
</evidence>
<feature type="domain" description="Peptidase M50" evidence="13">
    <location>
        <begin position="31"/>
        <end position="103"/>
    </location>
</feature>
<comment type="subcellular location">
    <subcellularLocation>
        <location evidence="2">Membrane</location>
        <topology evidence="2">Multi-pass membrane protein</topology>
    </subcellularLocation>
</comment>
<protein>
    <submittedName>
        <fullName evidence="14">Site-2 protease family protein</fullName>
    </submittedName>
</protein>
<organism evidence="14 15">
    <name type="scientific">Virgibacillus salarius</name>
    <dbReference type="NCBI Taxonomy" id="447199"/>
    <lineage>
        <taxon>Bacteria</taxon>
        <taxon>Bacillati</taxon>
        <taxon>Bacillota</taxon>
        <taxon>Bacilli</taxon>
        <taxon>Bacillales</taxon>
        <taxon>Bacillaceae</taxon>
        <taxon>Virgibacillus</taxon>
    </lineage>
</organism>
<name>A0A941DWX3_9BACI</name>
<evidence type="ECO:0000259" key="13">
    <source>
        <dbReference type="Pfam" id="PF02163"/>
    </source>
</evidence>
<feature type="domain" description="Peptidase M50" evidence="13">
    <location>
        <begin position="111"/>
        <end position="168"/>
    </location>
</feature>
<sequence>MSNNYLPHIHFHPILLVFIIISFFTGTFMELAILLFIVFFHEMGHFMMATFFKWRIRKVMLWVFGGVMDTDEHGSKPIREELLVTCAGPFQHIILFIVLFLLGDLGMLPQAVMDLFLYYNSIILLFNLLPLWPLDGGKLLFLCLSSLVPYKKAYYAVIIFSMIASILLLLIQLITLPFTLSSFFIFIFLFMENKTEWKQRYYAFFRFLLKRYEGKNRFARKVLPIRVSSDQSLLEVFSRFHREKLHPIYIIYPNNYRQSIDEVACLHSYFNEKHYDKTVGEIARNLI</sequence>
<dbReference type="InterPro" id="IPR008915">
    <property type="entry name" value="Peptidase_M50"/>
</dbReference>
<dbReference type="EMBL" id="JAGSOT010000038">
    <property type="protein sequence ID" value="MBR7796957.1"/>
    <property type="molecule type" value="Genomic_DNA"/>
</dbReference>
<feature type="transmembrane region" description="Helical" evidence="12">
    <location>
        <begin position="115"/>
        <end position="132"/>
    </location>
</feature>
<evidence type="ECO:0000256" key="8">
    <source>
        <dbReference type="ARBA" id="ARBA00022833"/>
    </source>
</evidence>
<evidence type="ECO:0000256" key="6">
    <source>
        <dbReference type="ARBA" id="ARBA00022723"/>
    </source>
</evidence>
<evidence type="ECO:0000256" key="9">
    <source>
        <dbReference type="ARBA" id="ARBA00022989"/>
    </source>
</evidence>
<reference evidence="14" key="1">
    <citation type="submission" date="2021-04" db="EMBL/GenBank/DDBJ databases">
        <title>Isolation and polyphasic classification of algal microorganism.</title>
        <authorList>
            <person name="Wang S."/>
        </authorList>
    </citation>
    <scope>NUCLEOTIDE SEQUENCE</scope>
    <source>
        <strain evidence="14">720a</strain>
    </source>
</reference>
<evidence type="ECO:0000256" key="12">
    <source>
        <dbReference type="SAM" id="Phobius"/>
    </source>
</evidence>
<comment type="caution">
    <text evidence="14">The sequence shown here is derived from an EMBL/GenBank/DDBJ whole genome shotgun (WGS) entry which is preliminary data.</text>
</comment>
<keyword evidence="15" id="KW-1185">Reference proteome</keyword>
<accession>A0A941DWX3</accession>
<proteinExistence type="inferred from homology"/>
<dbReference type="GO" id="GO:0046872">
    <property type="term" value="F:metal ion binding"/>
    <property type="evidence" value="ECO:0007669"/>
    <property type="project" value="UniProtKB-KW"/>
</dbReference>
<comment type="cofactor">
    <cofactor evidence="1">
        <name>Zn(2+)</name>
        <dbReference type="ChEBI" id="CHEBI:29105"/>
    </cofactor>
</comment>
<keyword evidence="4 14" id="KW-0645">Protease</keyword>
<keyword evidence="9 12" id="KW-1133">Transmembrane helix</keyword>
<keyword evidence="11 12" id="KW-0472">Membrane</keyword>
<evidence type="ECO:0000313" key="14">
    <source>
        <dbReference type="EMBL" id="MBR7796957.1"/>
    </source>
</evidence>
<dbReference type="PANTHER" id="PTHR39188">
    <property type="entry name" value="MEMBRANE-ASSOCIATED ZINC METALLOPROTEASE M50B"/>
    <property type="match status" value="1"/>
</dbReference>
<evidence type="ECO:0000256" key="7">
    <source>
        <dbReference type="ARBA" id="ARBA00022801"/>
    </source>
</evidence>
<gene>
    <name evidence="14" type="ORF">KCX74_12990</name>
</gene>
<dbReference type="Pfam" id="PF02163">
    <property type="entry name" value="Peptidase_M50"/>
    <property type="match status" value="2"/>
</dbReference>
<feature type="transmembrane region" description="Helical" evidence="12">
    <location>
        <begin position="14"/>
        <end position="40"/>
    </location>
</feature>
<dbReference type="AlphaFoldDB" id="A0A941DWX3"/>
<evidence type="ECO:0000313" key="15">
    <source>
        <dbReference type="Proteomes" id="UP000675284"/>
    </source>
</evidence>
<dbReference type="RefSeq" id="WP_034678992.1">
    <property type="nucleotide sequence ID" value="NZ_BAAACY010000171.1"/>
</dbReference>
<keyword evidence="6" id="KW-0479">Metal-binding</keyword>
<keyword evidence="8" id="KW-0862">Zinc</keyword>
<evidence type="ECO:0000256" key="10">
    <source>
        <dbReference type="ARBA" id="ARBA00023049"/>
    </source>
</evidence>
<feature type="transmembrane region" description="Helical" evidence="12">
    <location>
        <begin position="176"/>
        <end position="191"/>
    </location>
</feature>
<evidence type="ECO:0000256" key="11">
    <source>
        <dbReference type="ARBA" id="ARBA00023136"/>
    </source>
</evidence>
<comment type="similarity">
    <text evidence="3">Belongs to the peptidase M50B family.</text>
</comment>
<evidence type="ECO:0000256" key="4">
    <source>
        <dbReference type="ARBA" id="ARBA00022670"/>
    </source>
</evidence>
<dbReference type="Proteomes" id="UP000675284">
    <property type="component" value="Unassembled WGS sequence"/>
</dbReference>